<sequence>MTKMKMFVLHCMVLCAFVVLTASIKLHKPHKLCPTPRKTPCSASLKLNCLYARGILVGVICARNEKPCEELWQSVCRLPLIPKCKSYRRECVCSCVETGPVKRPSISQERRAPQAGTFL</sequence>
<feature type="signal peptide" evidence="1">
    <location>
        <begin position="1"/>
        <end position="23"/>
    </location>
</feature>
<evidence type="ECO:0000256" key="1">
    <source>
        <dbReference type="SAM" id="SignalP"/>
    </source>
</evidence>
<protein>
    <submittedName>
        <fullName evidence="2">Putative conserved secreted protein</fullName>
    </submittedName>
</protein>
<keyword evidence="1" id="KW-0732">Signal</keyword>
<proteinExistence type="predicted"/>
<evidence type="ECO:0000313" key="2">
    <source>
        <dbReference type="EMBL" id="NIE45168.1"/>
    </source>
</evidence>
<name>A0A6G5A3K9_RHIMP</name>
<dbReference type="VEuPathDB" id="VectorBase:LOC119167932"/>
<feature type="chain" id="PRO_5026241465" evidence="1">
    <location>
        <begin position="24"/>
        <end position="119"/>
    </location>
</feature>
<reference evidence="2" key="1">
    <citation type="submission" date="2020-03" db="EMBL/GenBank/DDBJ databases">
        <title>A transcriptome and proteome of the tick Rhipicephalus microplus shaped by the genetic composition of its hosts and developmental stage.</title>
        <authorList>
            <person name="Garcia G.R."/>
            <person name="Ribeiro J.M.C."/>
            <person name="Maruyama S.R."/>
            <person name="Gardinasse L.G."/>
            <person name="Nelson K."/>
            <person name="Ferreira B.R."/>
            <person name="Andrade T.G."/>
            <person name="Santos I.K.F.M."/>
        </authorList>
    </citation>
    <scope>NUCLEOTIDE SEQUENCE</scope>
    <source>
        <strain evidence="2">NSGR</strain>
        <tissue evidence="2">Salivary glands</tissue>
    </source>
</reference>
<accession>A0A6G5A3K9</accession>
<dbReference type="EMBL" id="GIKN01002895">
    <property type="protein sequence ID" value="NIE45168.1"/>
    <property type="molecule type" value="Transcribed_RNA"/>
</dbReference>
<dbReference type="AlphaFoldDB" id="A0A6G5A3K9"/>
<organism evidence="2">
    <name type="scientific">Rhipicephalus microplus</name>
    <name type="common">Cattle tick</name>
    <name type="synonym">Boophilus microplus</name>
    <dbReference type="NCBI Taxonomy" id="6941"/>
    <lineage>
        <taxon>Eukaryota</taxon>
        <taxon>Metazoa</taxon>
        <taxon>Ecdysozoa</taxon>
        <taxon>Arthropoda</taxon>
        <taxon>Chelicerata</taxon>
        <taxon>Arachnida</taxon>
        <taxon>Acari</taxon>
        <taxon>Parasitiformes</taxon>
        <taxon>Ixodida</taxon>
        <taxon>Ixodoidea</taxon>
        <taxon>Ixodidae</taxon>
        <taxon>Rhipicephalinae</taxon>
        <taxon>Rhipicephalus</taxon>
        <taxon>Boophilus</taxon>
    </lineage>
</organism>